<comment type="caution">
    <text evidence="3">The sequence shown here is derived from an EMBL/GenBank/DDBJ whole genome shotgun (WGS) entry which is preliminary data.</text>
</comment>
<name>A0A448X0C8_9PLAT</name>
<feature type="chain" id="PRO_5019320273" description="Secreted protein" evidence="2">
    <location>
        <begin position="29"/>
        <end position="120"/>
    </location>
</feature>
<feature type="signal peptide" evidence="2">
    <location>
        <begin position="1"/>
        <end position="28"/>
    </location>
</feature>
<evidence type="ECO:0000256" key="1">
    <source>
        <dbReference type="SAM" id="MobiDB-lite"/>
    </source>
</evidence>
<dbReference type="EMBL" id="CAAALY010068743">
    <property type="protein sequence ID" value="VEL24629.1"/>
    <property type="molecule type" value="Genomic_DNA"/>
</dbReference>
<feature type="region of interest" description="Disordered" evidence="1">
    <location>
        <begin position="99"/>
        <end position="120"/>
    </location>
</feature>
<sequence>MLDWLFSPLANDVHLFLGLVFVFVQASGRDWTPPLGTSPHRTPRLHESTTNEPFEQARLLRGPVKCGARLRGRHLDEAASAHDAARAGWRLAENRLEAPAARSRTGFRGRSSSSVMMSTS</sequence>
<keyword evidence="2" id="KW-0732">Signal</keyword>
<evidence type="ECO:0000313" key="4">
    <source>
        <dbReference type="Proteomes" id="UP000784294"/>
    </source>
</evidence>
<dbReference type="AlphaFoldDB" id="A0A448X0C8"/>
<proteinExistence type="predicted"/>
<evidence type="ECO:0000313" key="3">
    <source>
        <dbReference type="EMBL" id="VEL24629.1"/>
    </source>
</evidence>
<feature type="region of interest" description="Disordered" evidence="1">
    <location>
        <begin position="32"/>
        <end position="52"/>
    </location>
</feature>
<evidence type="ECO:0000256" key="2">
    <source>
        <dbReference type="SAM" id="SignalP"/>
    </source>
</evidence>
<keyword evidence="4" id="KW-1185">Reference proteome</keyword>
<protein>
    <recommendedName>
        <fullName evidence="5">Secreted protein</fullName>
    </recommendedName>
</protein>
<organism evidence="3 4">
    <name type="scientific">Protopolystoma xenopodis</name>
    <dbReference type="NCBI Taxonomy" id="117903"/>
    <lineage>
        <taxon>Eukaryota</taxon>
        <taxon>Metazoa</taxon>
        <taxon>Spiralia</taxon>
        <taxon>Lophotrochozoa</taxon>
        <taxon>Platyhelminthes</taxon>
        <taxon>Monogenea</taxon>
        <taxon>Polyopisthocotylea</taxon>
        <taxon>Polystomatidea</taxon>
        <taxon>Polystomatidae</taxon>
        <taxon>Protopolystoma</taxon>
    </lineage>
</organism>
<feature type="compositionally biased region" description="Low complexity" evidence="1">
    <location>
        <begin position="102"/>
        <end position="120"/>
    </location>
</feature>
<accession>A0A448X0C8</accession>
<dbReference type="Proteomes" id="UP000784294">
    <property type="component" value="Unassembled WGS sequence"/>
</dbReference>
<gene>
    <name evidence="3" type="ORF">PXEA_LOCUS18069</name>
</gene>
<evidence type="ECO:0008006" key="5">
    <source>
        <dbReference type="Google" id="ProtNLM"/>
    </source>
</evidence>
<reference evidence="3" key="1">
    <citation type="submission" date="2018-11" db="EMBL/GenBank/DDBJ databases">
        <authorList>
            <consortium name="Pathogen Informatics"/>
        </authorList>
    </citation>
    <scope>NUCLEOTIDE SEQUENCE</scope>
</reference>